<evidence type="ECO:0000259" key="13">
    <source>
        <dbReference type="Pfam" id="PF23936"/>
    </source>
</evidence>
<comment type="caution">
    <text evidence="14">The sequence shown here is derived from an EMBL/GenBank/DDBJ whole genome shotgun (WGS) entry which is preliminary data.</text>
</comment>
<dbReference type="EMBL" id="NEDP02003748">
    <property type="protein sequence ID" value="OWF47940.1"/>
    <property type="molecule type" value="Genomic_DNA"/>
</dbReference>
<evidence type="ECO:0000259" key="12">
    <source>
        <dbReference type="Pfam" id="PF23925"/>
    </source>
</evidence>
<evidence type="ECO:0000256" key="7">
    <source>
        <dbReference type="SAM" id="Coils"/>
    </source>
</evidence>
<name>A0A210QGQ6_MIZYE</name>
<dbReference type="GO" id="GO:0033588">
    <property type="term" value="C:elongator holoenzyme complex"/>
    <property type="evidence" value="ECO:0007669"/>
    <property type="project" value="InterPro"/>
</dbReference>
<dbReference type="InterPro" id="IPR056164">
    <property type="entry name" value="Beta-prop_ELP1_1st"/>
</dbReference>
<dbReference type="OrthoDB" id="40048at2759"/>
<evidence type="ECO:0000259" key="11">
    <source>
        <dbReference type="Pfam" id="PF23878"/>
    </source>
</evidence>
<feature type="domain" description="ELP1 first N-terminal beta-propeller" evidence="9">
    <location>
        <begin position="1"/>
        <end position="357"/>
    </location>
</feature>
<evidence type="ECO:0000259" key="10">
    <source>
        <dbReference type="Pfam" id="PF23797"/>
    </source>
</evidence>
<proteinExistence type="inferred from homology"/>
<dbReference type="Pfam" id="PF23878">
    <property type="entry name" value="TPR_ELP1"/>
    <property type="match status" value="1"/>
</dbReference>
<dbReference type="PANTHER" id="PTHR12747:SF0">
    <property type="entry name" value="ELONGATOR COMPLEX PROTEIN 1"/>
    <property type="match status" value="1"/>
</dbReference>
<reference evidence="14 15" key="1">
    <citation type="journal article" date="2017" name="Nat. Ecol. Evol.">
        <title>Scallop genome provides insights into evolution of bilaterian karyotype and development.</title>
        <authorList>
            <person name="Wang S."/>
            <person name="Zhang J."/>
            <person name="Jiao W."/>
            <person name="Li J."/>
            <person name="Xun X."/>
            <person name="Sun Y."/>
            <person name="Guo X."/>
            <person name="Huan P."/>
            <person name="Dong B."/>
            <person name="Zhang L."/>
            <person name="Hu X."/>
            <person name="Sun X."/>
            <person name="Wang J."/>
            <person name="Zhao C."/>
            <person name="Wang Y."/>
            <person name="Wang D."/>
            <person name="Huang X."/>
            <person name="Wang R."/>
            <person name="Lv J."/>
            <person name="Li Y."/>
            <person name="Zhang Z."/>
            <person name="Liu B."/>
            <person name="Lu W."/>
            <person name="Hui Y."/>
            <person name="Liang J."/>
            <person name="Zhou Z."/>
            <person name="Hou R."/>
            <person name="Li X."/>
            <person name="Liu Y."/>
            <person name="Li H."/>
            <person name="Ning X."/>
            <person name="Lin Y."/>
            <person name="Zhao L."/>
            <person name="Xing Q."/>
            <person name="Dou J."/>
            <person name="Li Y."/>
            <person name="Mao J."/>
            <person name="Guo H."/>
            <person name="Dou H."/>
            <person name="Li T."/>
            <person name="Mu C."/>
            <person name="Jiang W."/>
            <person name="Fu Q."/>
            <person name="Fu X."/>
            <person name="Miao Y."/>
            <person name="Liu J."/>
            <person name="Yu Q."/>
            <person name="Li R."/>
            <person name="Liao H."/>
            <person name="Li X."/>
            <person name="Kong Y."/>
            <person name="Jiang Z."/>
            <person name="Chourrout D."/>
            <person name="Li R."/>
            <person name="Bao Z."/>
        </authorList>
    </citation>
    <scope>NUCLEOTIDE SEQUENCE [LARGE SCALE GENOMIC DNA]</scope>
    <source>
        <strain evidence="14 15">PY_sf001</strain>
    </source>
</reference>
<feature type="domain" description="ELP1 alpha-solenoid" evidence="12">
    <location>
        <begin position="723"/>
        <end position="926"/>
    </location>
</feature>
<evidence type="ECO:0000256" key="8">
    <source>
        <dbReference type="SAM" id="MobiDB-lite"/>
    </source>
</evidence>
<dbReference type="GO" id="GO:0002926">
    <property type="term" value="P:tRNA wobble base 5-methoxycarbonylmethyl-2-thiouridinylation"/>
    <property type="evidence" value="ECO:0007669"/>
    <property type="project" value="TreeGrafter"/>
</dbReference>
<accession>A0A210QGQ6</accession>
<feature type="domain" description="ELP1 three-helical bundle" evidence="13">
    <location>
        <begin position="1105"/>
        <end position="1285"/>
    </location>
</feature>
<dbReference type="Pfam" id="PF23936">
    <property type="entry name" value="HB_ELP1"/>
    <property type="match status" value="1"/>
</dbReference>
<dbReference type="InterPro" id="IPR036322">
    <property type="entry name" value="WD40_repeat_dom_sf"/>
</dbReference>
<comment type="subcellular location">
    <subcellularLocation>
        <location evidence="6">Cytoplasm</location>
    </subcellularLocation>
    <subcellularLocation>
        <location evidence="6">Nucleus</location>
    </subcellularLocation>
</comment>
<dbReference type="UniPathway" id="UPA00988"/>
<dbReference type="Pfam" id="PF04762">
    <property type="entry name" value="Beta-prop_ELP1_1st"/>
    <property type="match status" value="1"/>
</dbReference>
<evidence type="ECO:0000256" key="3">
    <source>
        <dbReference type="ARBA" id="ARBA00022490"/>
    </source>
</evidence>
<evidence type="ECO:0000313" key="14">
    <source>
        <dbReference type="EMBL" id="OWF47940.1"/>
    </source>
</evidence>
<evidence type="ECO:0000256" key="1">
    <source>
        <dbReference type="ARBA" id="ARBA00005043"/>
    </source>
</evidence>
<dbReference type="GO" id="GO:0005634">
    <property type="term" value="C:nucleus"/>
    <property type="evidence" value="ECO:0007669"/>
    <property type="project" value="UniProtKB-SubCell"/>
</dbReference>
<keyword evidence="6" id="KW-0539">Nucleus</keyword>
<evidence type="ECO:0000256" key="6">
    <source>
        <dbReference type="PIRNR" id="PIRNR017233"/>
    </source>
</evidence>
<feature type="region of interest" description="Disordered" evidence="8">
    <location>
        <begin position="1173"/>
        <end position="1213"/>
    </location>
</feature>
<organism evidence="14 15">
    <name type="scientific">Mizuhopecten yessoensis</name>
    <name type="common">Japanese scallop</name>
    <name type="synonym">Patinopecten yessoensis</name>
    <dbReference type="NCBI Taxonomy" id="6573"/>
    <lineage>
        <taxon>Eukaryota</taxon>
        <taxon>Metazoa</taxon>
        <taxon>Spiralia</taxon>
        <taxon>Lophotrochozoa</taxon>
        <taxon>Mollusca</taxon>
        <taxon>Bivalvia</taxon>
        <taxon>Autobranchia</taxon>
        <taxon>Pteriomorphia</taxon>
        <taxon>Pectinida</taxon>
        <taxon>Pectinoidea</taxon>
        <taxon>Pectinidae</taxon>
        <taxon>Mizuhopecten</taxon>
    </lineage>
</organism>
<keyword evidence="4" id="KW-0819">tRNA processing</keyword>
<evidence type="ECO:0000256" key="5">
    <source>
        <dbReference type="ARBA" id="ARBA00029535"/>
    </source>
</evidence>
<dbReference type="SUPFAM" id="SSF69322">
    <property type="entry name" value="Tricorn protease domain 2"/>
    <property type="match status" value="1"/>
</dbReference>
<keyword evidence="3 6" id="KW-0963">Cytoplasm</keyword>
<dbReference type="PANTHER" id="PTHR12747">
    <property type="entry name" value="ELONGATOR COMPLEX PROTEIN 1"/>
    <property type="match status" value="1"/>
</dbReference>
<dbReference type="InterPro" id="IPR056167">
    <property type="entry name" value="A-sol_ELP1"/>
</dbReference>
<evidence type="ECO:0000256" key="4">
    <source>
        <dbReference type="ARBA" id="ARBA00022694"/>
    </source>
</evidence>
<feature type="compositionally biased region" description="Low complexity" evidence="8">
    <location>
        <begin position="1179"/>
        <end position="1206"/>
    </location>
</feature>
<dbReference type="STRING" id="6573.A0A210QGQ6"/>
<feature type="domain" description="ELP1 N-terminal second beta-propeller" evidence="10">
    <location>
        <begin position="396"/>
        <end position="699"/>
    </location>
</feature>
<dbReference type="GO" id="GO:0000049">
    <property type="term" value="F:tRNA binding"/>
    <property type="evidence" value="ECO:0007669"/>
    <property type="project" value="TreeGrafter"/>
</dbReference>
<dbReference type="PIRSF" id="PIRSF017233">
    <property type="entry name" value="IKAP"/>
    <property type="match status" value="1"/>
</dbReference>
<dbReference type="Gene3D" id="2.130.10.10">
    <property type="entry name" value="YVTN repeat-like/Quinoprotein amine dehydrogenase"/>
    <property type="match status" value="1"/>
</dbReference>
<dbReference type="SUPFAM" id="SSF50978">
    <property type="entry name" value="WD40 repeat-like"/>
    <property type="match status" value="1"/>
</dbReference>
<dbReference type="InterPro" id="IPR056165">
    <property type="entry name" value="Beta-prop_ELP1_2nd"/>
</dbReference>
<evidence type="ECO:0000256" key="2">
    <source>
        <dbReference type="ARBA" id="ARBA00006086"/>
    </source>
</evidence>
<dbReference type="Pfam" id="PF23925">
    <property type="entry name" value="A-sol_ELP1"/>
    <property type="match status" value="1"/>
</dbReference>
<dbReference type="GO" id="GO:0005829">
    <property type="term" value="C:cytosol"/>
    <property type="evidence" value="ECO:0007669"/>
    <property type="project" value="TreeGrafter"/>
</dbReference>
<keyword evidence="7" id="KW-0175">Coiled coil</keyword>
<dbReference type="InterPro" id="IPR006849">
    <property type="entry name" value="Elp1"/>
</dbReference>
<feature type="coiled-coil region" evidence="7">
    <location>
        <begin position="1112"/>
        <end position="1153"/>
    </location>
</feature>
<protein>
    <recommendedName>
        <fullName evidence="5 6">Elongator complex protein 1</fullName>
    </recommendedName>
</protein>
<dbReference type="InterPro" id="IPR056169">
    <property type="entry name" value="HB_ELP1"/>
</dbReference>
<evidence type="ECO:0000313" key="15">
    <source>
        <dbReference type="Proteomes" id="UP000242188"/>
    </source>
</evidence>
<dbReference type="Proteomes" id="UP000242188">
    <property type="component" value="Unassembled WGS sequence"/>
</dbReference>
<evidence type="ECO:0000259" key="9">
    <source>
        <dbReference type="Pfam" id="PF04762"/>
    </source>
</evidence>
<keyword evidence="15" id="KW-1185">Reference proteome</keyword>
<sequence>MRNLELLNLIELSPLSELCGTHCTSIDCDTGTVYSATSTHLVGFDPNNGQLTGIVSLVDEAFVPPDGSGRVVGIQYLADQQAVCAATSTGNLVLWHVTMGQLECVGAVDSGLTSMTWSPDLELLILTTGQNTFIMMTREFDPITENTLHPENFGEAKFVTVGWGKKETQFHGSVGKEAAKQKLEEVKPALPWDDQLPRVSWRGDGQLFVVSTISPDTGARKLRVWNRECEHQSTSENVDGVEQALTWRPSGNLIASTLRRPNKHEVIFFEKNGLRHGEFTLPFGVNDIQVKEMCWNLDSTVLMLQLEDLVQNPGGQTTPRTYVQIWTMNNYHWYLKQSLPFDGTADDKIVSVVWDPEHVYRLHIICSGGKYLQYTWSWATHFSTGISKDNQALVAVIDGDRVLLTPMRDMVTPPPMSAYYLQLPCPVNQVAFCLQGNPNNMALILADGRVSVYTFAQDSDGKDLPRDSTVKFDATLGEGFSLCCQTPTHRGTYSIEGLPIDVRKVPTATHHFVWLTSELLMFCTQDRGHAQNSVLHCAELKLDADKPHLTVKSSIDIESFVYKMAVNAESGSVAIQLCSGSVLKFDPGCDMVLPWEIKSGGELTFPVPCPYMCVCDIGGEEVVVGLTDRYRLYVNDTEIASNCTSLAVHKDYLLLTSLTHTCRCISRQTKVQDLPTLSDGKAHPFDESVRRVERGSRIVCVIQGETKLVLQMPRGNLETIHPRALVLSAVRKYLDSLEFGQAFVCMRKHRLNLNLIYDHCPQSFLDNVQKFVQQVKLVDYINLFLTDLREEDCTVTMYTAAYNRSAPVVDEGTNRPSKVDKVCEVVRQALVSEDEKKYLLSILTSYVRKSTPELEAALLMVKTLRAMPSDQQTMSAEEVLKYLVFLVDVNEMFDVALGTYDFDLVLMVAEKSQKDPKEYIPFLNKLRKLEGHFQLYTIDEHLKRYSNALGHISKCGPEHFETCKTLIQKHKLYTEALQLFPVSSEEYKSIAKLYGDYLSDKRRHLEAGIIYLNAEEWERALQDFQVCLQWRQVFCMTARLKYSCDTEADIARKLAEQMKMKKQYLDAAHVLEQYAKDTEEAIVCLIDGCLWEEALRMMYKYGRTDFIETHLMEALTENYNQQMETLENCKSEFDKYKKRLAVVREEKEKARLEFLESGGAGNFADADLFSDTSSATGESIQSSRYSSESARSGRSSLYSKSSGSSVKNRRKAEHKRWKLKEGSQFEDFALIAALAKLIKMVDDMRDEMNALLRVLLQFHQYKQAADIQRAYDRLLTQMDRGIPEIWQDSEEGKESQPMLGPMTTANSIAQAVQRGQSLEHSQEKLDPVIRIPPTLRKEVSWKLHVLDSGSSKT</sequence>
<gene>
    <name evidence="14" type="ORF">KP79_PYT15543</name>
</gene>
<dbReference type="InterPro" id="IPR056166">
    <property type="entry name" value="TPR_ELP1"/>
</dbReference>
<comment type="function">
    <text evidence="6">Component of the elongator complex which is required for multiple tRNA modifications, including mcm5U (5-methoxycarbonylmethyl uridine), mcm5s2U (5-methoxycarbonylmethyl-2-thiouridine), and ncm5U (5-carbamoylmethyl uridine). The elongator complex catalyzes formation of carboxymethyluridine in the wobble base at position 34 in tRNAs.</text>
</comment>
<feature type="domain" description="ELP1 TPR" evidence="11">
    <location>
        <begin position="933"/>
        <end position="1095"/>
    </location>
</feature>
<dbReference type="InterPro" id="IPR015943">
    <property type="entry name" value="WD40/YVTN_repeat-like_dom_sf"/>
</dbReference>
<dbReference type="Pfam" id="PF23797">
    <property type="entry name" value="Beta-prop_ELP1_2nd"/>
    <property type="match status" value="1"/>
</dbReference>
<comment type="similarity">
    <text evidence="2 6">Belongs to the ELP1/IKA1 family.</text>
</comment>
<comment type="pathway">
    <text evidence="1">tRNA modification; 5-methoxycarbonylmethyl-2-thiouridine-tRNA biosynthesis.</text>
</comment>